<protein>
    <submittedName>
        <fullName evidence="7">Ribonuclease H-like domain-containing protein</fullName>
    </submittedName>
</protein>
<keyword evidence="3" id="KW-0064">Aspartyl protease</keyword>
<dbReference type="InterPro" id="IPR043502">
    <property type="entry name" value="DNA/RNA_pol_sf"/>
</dbReference>
<dbReference type="PANTHER" id="PTHR42648:SF32">
    <property type="entry name" value="RIBONUCLEASE H-LIKE DOMAIN, GAG-PRE-INTEGRASE DOMAIN PROTEIN-RELATED"/>
    <property type="match status" value="1"/>
</dbReference>
<organism evidence="7 8">
    <name type="scientific">Tanacetum coccineum</name>
    <dbReference type="NCBI Taxonomy" id="301880"/>
    <lineage>
        <taxon>Eukaryota</taxon>
        <taxon>Viridiplantae</taxon>
        <taxon>Streptophyta</taxon>
        <taxon>Embryophyta</taxon>
        <taxon>Tracheophyta</taxon>
        <taxon>Spermatophyta</taxon>
        <taxon>Magnoliopsida</taxon>
        <taxon>eudicotyledons</taxon>
        <taxon>Gunneridae</taxon>
        <taxon>Pentapetalae</taxon>
        <taxon>asterids</taxon>
        <taxon>campanulids</taxon>
        <taxon>Asterales</taxon>
        <taxon>Asteraceae</taxon>
        <taxon>Asteroideae</taxon>
        <taxon>Anthemideae</taxon>
        <taxon>Anthemidinae</taxon>
        <taxon>Tanacetum</taxon>
    </lineage>
</organism>
<gene>
    <name evidence="7" type="ORF">Tco_1041414</name>
</gene>
<feature type="compositionally biased region" description="Polar residues" evidence="5">
    <location>
        <begin position="682"/>
        <end position="698"/>
    </location>
</feature>
<dbReference type="CDD" id="cd09272">
    <property type="entry name" value="RNase_HI_RT_Ty1"/>
    <property type="match status" value="1"/>
</dbReference>
<sequence>MKKAFQDMLHGLGEVNLTHSYYNCSCTIKDTEDPSWSISFMTRRTQKTSSALEALWKTLFVLYLYLIGTLVNYNYTTNRTHPNAQRNMVPRAVLMKTDLKSFNNARTVNTAHPKSTVYSAKPMSFNTAKAQAVNTARPKAVNTTRPKVVKTARPNSAVVNAVRGKPQQDDTGFIDSGCSRHMTGNIAYLSDFKEFDGGYVTFGGGAHGGRISGKGTLKTDSLDFEDVYFVNELNFNLFSVSQIYFLKFLKKDNMYSFDMKNIVPKESLTCLVANATSDESMLWHRRLGHINFKNINKLVKDNLVRGLPTKRFENDQTCVACLKRKQHRAFCKSKVLNLITKPLFMLHMDLFGPTIVSSLMHKKYCLVVTDDYSRFTRVFFLTTKDKTSEILENFIKEIENLVDKKVKIIKSDNGTEFKNKVLDDFCIEKGIKREYSVARTPQQNSVAERRNRTLIKAARTMLADSKLPTTFWTEAVSTACYVQNKVLVVKPHNMTPYELFRGFKLALSFMRPFGCHVTILNTLDSLGKFDGKSDEGLFVGYSLSSKAFRVYSIRTRRVEENLHIGFLENKPMIEGNGPKWLFDIDSLTQSLNYVPVAAGTISNESAGIQEEFNAGTSTQKEEISQGYIVMPIWKDASYFDSPSKDAGNDEPKSDTDDQKQAEDGPHNKSDEKDKFDDDSSPKEVNTGRQHVNTVSPEVNNGCFKLNTVDPSVNTASSNDQDSPKDMFKMGASHTLEATHVEFFSDEDEPEVDLGNITNSYTVPTTPNTRIHKDHPIKNVIGDVKSSIQTRRMTKSTSEQGFLSAVYEQKTHDTLNTCLYACFLSQIEPTSIAKALSDSSWVEAMQEELLQFKLQQVWKLVDLPNGKRAIGTKWVFRNKKDERGIVIRNKARLVAQGHRQEEGIDYEEVFAPVARIEAIRLFLAYASFMGFLVYQMDVKSAFLYGTIEEEVYVTQPPGFKDPDHPDKVYKVVKALYGLHQAPRAWYETLANYLLGNGFKRGKIDQTLFIKKQKGDILLVQVYVDDIIFGSTNKELCTAFEKLMKDKFQMTEILKKFNYIDVKSASTPVDLENPLVKDGDADDVDVHLYRYMIRSLMYLIASRPDVIFAYSKDSPFELVDYTDSDYAGATQDRKPRTGGCQSLGNRLISWQCKKQTMVATSTTKAKYVSAASCYGQVLWIQNQLLDYGYNFMNNIIYIDNNSTMCIIENLVQHSKTKHIEIRHHFIRDCNAKKLKQMVKIHTDHNVTDLLRRFQYLVSSIGMLNP</sequence>
<keyword evidence="8" id="KW-1185">Reference proteome</keyword>
<dbReference type="InterPro" id="IPR001584">
    <property type="entry name" value="Integrase_cat-core"/>
</dbReference>
<dbReference type="InterPro" id="IPR012337">
    <property type="entry name" value="RNaseH-like_sf"/>
</dbReference>
<evidence type="ECO:0000259" key="6">
    <source>
        <dbReference type="PROSITE" id="PS50994"/>
    </source>
</evidence>
<reference evidence="7" key="2">
    <citation type="submission" date="2022-01" db="EMBL/GenBank/DDBJ databases">
        <authorList>
            <person name="Yamashiro T."/>
            <person name="Shiraishi A."/>
            <person name="Satake H."/>
            <person name="Nakayama K."/>
        </authorList>
    </citation>
    <scope>NUCLEOTIDE SEQUENCE</scope>
</reference>
<evidence type="ECO:0000256" key="4">
    <source>
        <dbReference type="ARBA" id="ARBA00022801"/>
    </source>
</evidence>
<dbReference type="Gene3D" id="3.30.420.10">
    <property type="entry name" value="Ribonuclease H-like superfamily/Ribonuclease H"/>
    <property type="match status" value="1"/>
</dbReference>
<name>A0ABQ5GHR3_9ASTR</name>
<dbReference type="SUPFAM" id="SSF56672">
    <property type="entry name" value="DNA/RNA polymerases"/>
    <property type="match status" value="1"/>
</dbReference>
<evidence type="ECO:0000256" key="3">
    <source>
        <dbReference type="ARBA" id="ARBA00022750"/>
    </source>
</evidence>
<dbReference type="InterPro" id="IPR013103">
    <property type="entry name" value="RVT_2"/>
</dbReference>
<evidence type="ECO:0000256" key="5">
    <source>
        <dbReference type="SAM" id="MobiDB-lite"/>
    </source>
</evidence>
<dbReference type="Pfam" id="PF13976">
    <property type="entry name" value="gag_pre-integrs"/>
    <property type="match status" value="1"/>
</dbReference>
<dbReference type="InterPro" id="IPR036397">
    <property type="entry name" value="RNaseH_sf"/>
</dbReference>
<keyword evidence="4" id="KW-0378">Hydrolase</keyword>
<accession>A0ABQ5GHR3</accession>
<evidence type="ECO:0000256" key="1">
    <source>
        <dbReference type="ARBA" id="ARBA00022670"/>
    </source>
</evidence>
<dbReference type="SUPFAM" id="SSF53098">
    <property type="entry name" value="Ribonuclease H-like"/>
    <property type="match status" value="1"/>
</dbReference>
<proteinExistence type="predicted"/>
<evidence type="ECO:0000313" key="7">
    <source>
        <dbReference type="EMBL" id="GJT74689.1"/>
    </source>
</evidence>
<evidence type="ECO:0000256" key="2">
    <source>
        <dbReference type="ARBA" id="ARBA00022723"/>
    </source>
</evidence>
<comment type="caution">
    <text evidence="7">The sequence shown here is derived from an EMBL/GenBank/DDBJ whole genome shotgun (WGS) entry which is preliminary data.</text>
</comment>
<dbReference type="PANTHER" id="PTHR42648">
    <property type="entry name" value="TRANSPOSASE, PUTATIVE-RELATED"/>
    <property type="match status" value="1"/>
</dbReference>
<dbReference type="Pfam" id="PF22936">
    <property type="entry name" value="Pol_BBD"/>
    <property type="match status" value="1"/>
</dbReference>
<evidence type="ECO:0000313" key="8">
    <source>
        <dbReference type="Proteomes" id="UP001151760"/>
    </source>
</evidence>
<feature type="domain" description="Integrase catalytic" evidence="6">
    <location>
        <begin position="338"/>
        <end position="504"/>
    </location>
</feature>
<dbReference type="EMBL" id="BQNB010018461">
    <property type="protein sequence ID" value="GJT74689.1"/>
    <property type="molecule type" value="Genomic_DNA"/>
</dbReference>
<dbReference type="InterPro" id="IPR057670">
    <property type="entry name" value="SH3_retrovirus"/>
</dbReference>
<dbReference type="Proteomes" id="UP001151760">
    <property type="component" value="Unassembled WGS sequence"/>
</dbReference>
<dbReference type="InterPro" id="IPR039537">
    <property type="entry name" value="Retrotran_Ty1/copia-like"/>
</dbReference>
<keyword evidence="2" id="KW-0479">Metal-binding</keyword>
<dbReference type="InterPro" id="IPR025724">
    <property type="entry name" value="GAG-pre-integrase_dom"/>
</dbReference>
<dbReference type="Pfam" id="PF25597">
    <property type="entry name" value="SH3_retrovirus"/>
    <property type="match status" value="1"/>
</dbReference>
<keyword evidence="1" id="KW-0645">Protease</keyword>
<feature type="region of interest" description="Disordered" evidence="5">
    <location>
        <begin position="639"/>
        <end position="706"/>
    </location>
</feature>
<dbReference type="PROSITE" id="PS50994">
    <property type="entry name" value="INTEGRASE"/>
    <property type="match status" value="1"/>
</dbReference>
<feature type="compositionally biased region" description="Basic and acidic residues" evidence="5">
    <location>
        <begin position="642"/>
        <end position="681"/>
    </location>
</feature>
<dbReference type="InterPro" id="IPR054722">
    <property type="entry name" value="PolX-like_BBD"/>
</dbReference>
<reference evidence="7" key="1">
    <citation type="journal article" date="2022" name="Int. J. Mol. Sci.">
        <title>Draft Genome of Tanacetum Coccineum: Genomic Comparison of Closely Related Tanacetum-Family Plants.</title>
        <authorList>
            <person name="Yamashiro T."/>
            <person name="Shiraishi A."/>
            <person name="Nakayama K."/>
            <person name="Satake H."/>
        </authorList>
    </citation>
    <scope>NUCLEOTIDE SEQUENCE</scope>
</reference>
<dbReference type="Pfam" id="PF00665">
    <property type="entry name" value="rve"/>
    <property type="match status" value="1"/>
</dbReference>
<dbReference type="Pfam" id="PF07727">
    <property type="entry name" value="RVT_2"/>
    <property type="match status" value="1"/>
</dbReference>